<dbReference type="Gene3D" id="3.40.50.150">
    <property type="entry name" value="Vaccinia Virus protein VP39"/>
    <property type="match status" value="1"/>
</dbReference>
<keyword evidence="3" id="KW-1185">Reference proteome</keyword>
<dbReference type="InterPro" id="IPR029063">
    <property type="entry name" value="SAM-dependent_MTases_sf"/>
</dbReference>
<evidence type="ECO:0000259" key="1">
    <source>
        <dbReference type="Pfam" id="PF05050"/>
    </source>
</evidence>
<dbReference type="PATRIC" id="fig|1225176.3.peg.1125"/>
<name>K1M254_CECL9</name>
<dbReference type="Pfam" id="PF05050">
    <property type="entry name" value="Methyltransf_21"/>
    <property type="match status" value="1"/>
</dbReference>
<evidence type="ECO:0000313" key="3">
    <source>
        <dbReference type="Proteomes" id="UP000004478"/>
    </source>
</evidence>
<dbReference type="AlphaFoldDB" id="K1M254"/>
<feature type="domain" description="Methyltransferase FkbM" evidence="1">
    <location>
        <begin position="86"/>
        <end position="252"/>
    </location>
</feature>
<comment type="caution">
    <text evidence="2">The sequence shown here is derived from an EMBL/GenBank/DDBJ whole genome shotgun (WGS) entry which is preliminary data.</text>
</comment>
<reference evidence="2 3" key="1">
    <citation type="journal article" date="2012" name="J. Bacteriol.">
        <title>Draft Genome Sequence of Cecembia lonarensis Strain LW9T, Isolated from Lonar Lake, a Haloalkaline Lake in India.</title>
        <authorList>
            <person name="Shivaji S."/>
            <person name="Ara S."/>
            <person name="Singh A."/>
            <person name="Pinnaka A.K."/>
        </authorList>
    </citation>
    <scope>NUCLEOTIDE SEQUENCE [LARGE SCALE GENOMIC DNA]</scope>
    <source>
        <strain evidence="2 3">LW9</strain>
    </source>
</reference>
<keyword evidence="2" id="KW-0489">Methyltransferase</keyword>
<dbReference type="PANTHER" id="PTHR34203:SF15">
    <property type="entry name" value="SLL1173 PROTEIN"/>
    <property type="match status" value="1"/>
</dbReference>
<dbReference type="GO" id="GO:0008168">
    <property type="term" value="F:methyltransferase activity"/>
    <property type="evidence" value="ECO:0007669"/>
    <property type="project" value="UniProtKB-KW"/>
</dbReference>
<gene>
    <name evidence="2" type="ORF">B879_01057</name>
</gene>
<dbReference type="SUPFAM" id="SSF53335">
    <property type="entry name" value="S-adenosyl-L-methionine-dependent methyltransferases"/>
    <property type="match status" value="1"/>
</dbReference>
<accession>K1M254</accession>
<dbReference type="InterPro" id="IPR006342">
    <property type="entry name" value="FkbM_mtfrase"/>
</dbReference>
<dbReference type="GO" id="GO:0032259">
    <property type="term" value="P:methylation"/>
    <property type="evidence" value="ECO:0007669"/>
    <property type="project" value="UniProtKB-KW"/>
</dbReference>
<dbReference type="InterPro" id="IPR052514">
    <property type="entry name" value="SAM-dependent_MTase"/>
</dbReference>
<dbReference type="EMBL" id="AMGM01000010">
    <property type="protein sequence ID" value="EKB50349.1"/>
    <property type="molecule type" value="Genomic_DNA"/>
</dbReference>
<dbReference type="Proteomes" id="UP000004478">
    <property type="component" value="Unassembled WGS sequence"/>
</dbReference>
<dbReference type="RefSeq" id="WP_009184101.1">
    <property type="nucleotide sequence ID" value="NZ_AMGM01000010.1"/>
</dbReference>
<dbReference type="PANTHER" id="PTHR34203">
    <property type="entry name" value="METHYLTRANSFERASE, FKBM FAMILY PROTEIN"/>
    <property type="match status" value="1"/>
</dbReference>
<proteinExistence type="predicted"/>
<evidence type="ECO:0000313" key="2">
    <source>
        <dbReference type="EMBL" id="EKB50349.1"/>
    </source>
</evidence>
<dbReference type="NCBIfam" id="TIGR01444">
    <property type="entry name" value="fkbM_fam"/>
    <property type="match status" value="1"/>
</dbReference>
<keyword evidence="2" id="KW-0808">Transferase</keyword>
<sequence length="286" mass="32355">MEKILASFSRNLYIIPGGYFIVQLLRKLYPVKSGSSTLRTFTFQGLRMEVDISKSMGAAIYWRGAHDWRPIFILKKFLRKGDTFVDIGANQGEYTLWALRKIGPEGKVIAFEPMDLLYDQLIENIKLNPDFEDTVLPIKMGLSNQSGEIRLYGREGDNEGVNTIFPTASHKVLIQKIPLDTLDAQLLALKCQSLDFIKIDVEGAELQVLQGAEKTLNRFQPKLLIEINREACLAAGYEAQDILNFLKQRNYSLYEIGLRGKLSTISNFHGSFCNVLALPISKKDEN</sequence>
<dbReference type="OrthoDB" id="9812600at2"/>
<organism evidence="2 3">
    <name type="scientific">Cecembia lonarensis (strain CCUG 58316 / KCTC 22772 / LW9)</name>
    <dbReference type="NCBI Taxonomy" id="1225176"/>
    <lineage>
        <taxon>Bacteria</taxon>
        <taxon>Pseudomonadati</taxon>
        <taxon>Bacteroidota</taxon>
        <taxon>Cytophagia</taxon>
        <taxon>Cytophagales</taxon>
        <taxon>Cyclobacteriaceae</taxon>
        <taxon>Cecembia</taxon>
    </lineage>
</organism>
<protein>
    <submittedName>
        <fullName evidence="2">Methyltransferase, FkbM family</fullName>
    </submittedName>
</protein>